<dbReference type="Proteomes" id="UP000255224">
    <property type="component" value="Unassembled WGS sequence"/>
</dbReference>
<dbReference type="SUPFAM" id="SSF48452">
    <property type="entry name" value="TPR-like"/>
    <property type="match status" value="2"/>
</dbReference>
<evidence type="ECO:0008006" key="5">
    <source>
        <dbReference type="Google" id="ProtNLM"/>
    </source>
</evidence>
<protein>
    <recommendedName>
        <fullName evidence="5">HTH luxR-type domain-containing protein</fullName>
    </recommendedName>
</protein>
<keyword evidence="2" id="KW-1133">Transmembrane helix</keyword>
<dbReference type="InterPro" id="IPR011990">
    <property type="entry name" value="TPR-like_helical_dom_sf"/>
</dbReference>
<dbReference type="GO" id="GO:0003677">
    <property type="term" value="F:DNA binding"/>
    <property type="evidence" value="ECO:0007669"/>
    <property type="project" value="InterPro"/>
</dbReference>
<evidence type="ECO:0000313" key="4">
    <source>
        <dbReference type="Proteomes" id="UP000255224"/>
    </source>
</evidence>
<gene>
    <name evidence="3" type="ORF">NCTC13533_03063</name>
</gene>
<evidence type="ECO:0000256" key="1">
    <source>
        <dbReference type="SAM" id="Coils"/>
    </source>
</evidence>
<dbReference type="Gene3D" id="1.25.40.10">
    <property type="entry name" value="Tetratricopeptide repeat domain"/>
    <property type="match status" value="2"/>
</dbReference>
<dbReference type="EMBL" id="UFVQ01000003">
    <property type="protein sequence ID" value="STD01126.1"/>
    <property type="molecule type" value="Genomic_DNA"/>
</dbReference>
<proteinExistence type="predicted"/>
<sequence>MCFLKKINKTLCFSFIICCSKLFSQQSAERNIDSLLIKTNEVLRTRISDDDLIRWNKGIIKAATQIGYREGEAMGYVNIANRFLFKGDLKKGLEYLNKAEDISKKCRDNFLFGKINQEYCQIYNKINVNRLALDYNSKAMNYGLKLRKDNRDCRLFLRYVYSIRSMCMYKIKRPDSAIIYLHKCTKIDPNPLDVAHIGRHYTEYEVKPDSAEYYFRWAFELLETKSFKHNKFQRAVVLQDYGYFLQSQKKNNQAIIAFKMSTELAKQVNRPMLILYNYNELSKLYKKEHNPNKENEYLNKANSLKDSLDQNQNQAVSLSINKLIEEKEKGWAELKTESTTALWYGSVLMLLSILFILYFYIRIRKKRTKLKESEKIILEIEKETKNLKRKLSENHENIIQLARHNSIGFLPKFQEAYPELCLELLKINPNLSKSDLSFCAMIWLGFSSKEVAQCISMEHRSAQTKKYRIRKKLNLEPETDLYCFFRSISEQ</sequence>
<accession>A0A376E2Q3</accession>
<keyword evidence="2" id="KW-0472">Membrane</keyword>
<dbReference type="GO" id="GO:0006355">
    <property type="term" value="P:regulation of DNA-templated transcription"/>
    <property type="evidence" value="ECO:0007669"/>
    <property type="project" value="InterPro"/>
</dbReference>
<evidence type="ECO:0000313" key="3">
    <source>
        <dbReference type="EMBL" id="STD01126.1"/>
    </source>
</evidence>
<keyword evidence="1" id="KW-0175">Coiled coil</keyword>
<feature type="transmembrane region" description="Helical" evidence="2">
    <location>
        <begin position="341"/>
        <end position="361"/>
    </location>
</feature>
<evidence type="ECO:0000256" key="2">
    <source>
        <dbReference type="SAM" id="Phobius"/>
    </source>
</evidence>
<name>A0A376E2Q3_CHRCU</name>
<dbReference type="AlphaFoldDB" id="A0A376E2Q3"/>
<reference evidence="3 4" key="1">
    <citation type="submission" date="2018-06" db="EMBL/GenBank/DDBJ databases">
        <authorList>
            <consortium name="Pathogen Informatics"/>
            <person name="Doyle S."/>
        </authorList>
    </citation>
    <scope>NUCLEOTIDE SEQUENCE [LARGE SCALE GENOMIC DNA]</scope>
    <source>
        <strain evidence="3 4">NCTC13533</strain>
    </source>
</reference>
<keyword evidence="2" id="KW-0812">Transmembrane</keyword>
<organism evidence="3 4">
    <name type="scientific">Chryseobacterium carnipullorum</name>
    <dbReference type="NCBI Taxonomy" id="1124835"/>
    <lineage>
        <taxon>Bacteria</taxon>
        <taxon>Pseudomonadati</taxon>
        <taxon>Bacteroidota</taxon>
        <taxon>Flavobacteriia</taxon>
        <taxon>Flavobacteriales</taxon>
        <taxon>Weeksellaceae</taxon>
        <taxon>Chryseobacterium group</taxon>
        <taxon>Chryseobacterium</taxon>
    </lineage>
</organism>
<dbReference type="InterPro" id="IPR016032">
    <property type="entry name" value="Sig_transdc_resp-reg_C-effctor"/>
</dbReference>
<dbReference type="SUPFAM" id="SSF46894">
    <property type="entry name" value="C-terminal effector domain of the bipartite response regulators"/>
    <property type="match status" value="1"/>
</dbReference>
<feature type="coiled-coil region" evidence="1">
    <location>
        <begin position="363"/>
        <end position="397"/>
    </location>
</feature>